<dbReference type="Gene3D" id="1.10.260.40">
    <property type="entry name" value="lambda repressor-like DNA-binding domains"/>
    <property type="match status" value="1"/>
</dbReference>
<dbReference type="EMBL" id="JADQBC010000053">
    <property type="protein sequence ID" value="MBR8828061.1"/>
    <property type="molecule type" value="Genomic_DNA"/>
</dbReference>
<dbReference type="CDD" id="cd00093">
    <property type="entry name" value="HTH_XRE"/>
    <property type="match status" value="1"/>
</dbReference>
<evidence type="ECO:0000259" key="1">
    <source>
        <dbReference type="PROSITE" id="PS50943"/>
    </source>
</evidence>
<accession>A0A941GRX7</accession>
<reference evidence="2" key="1">
    <citation type="submission" date="2021-02" db="EMBL/GenBank/DDBJ databases">
        <title>Metagenome analyses of Stigonema ocellatum DSM 106950, Chlorogloea purpurea SAG 13.99 and Gomphosphaeria aponina DSM 107014.</title>
        <authorList>
            <person name="Marter P."/>
            <person name="Huang S."/>
        </authorList>
    </citation>
    <scope>NUCLEOTIDE SEQUENCE</scope>
    <source>
        <strain evidence="2">JP213</strain>
    </source>
</reference>
<dbReference type="InterPro" id="IPR010982">
    <property type="entry name" value="Lambda_DNA-bd_dom_sf"/>
</dbReference>
<dbReference type="Proteomes" id="UP000767446">
    <property type="component" value="Unassembled WGS sequence"/>
</dbReference>
<dbReference type="InterPro" id="IPR001387">
    <property type="entry name" value="Cro/C1-type_HTH"/>
</dbReference>
<evidence type="ECO:0000313" key="2">
    <source>
        <dbReference type="EMBL" id="MBR8828061.1"/>
    </source>
</evidence>
<dbReference type="Pfam" id="PF01381">
    <property type="entry name" value="HTH_3"/>
    <property type="match status" value="1"/>
</dbReference>
<dbReference type="SUPFAM" id="SSF47413">
    <property type="entry name" value="lambda repressor-like DNA-binding domains"/>
    <property type="match status" value="1"/>
</dbReference>
<protein>
    <submittedName>
        <fullName evidence="2">Helix-turn-helix transcriptional regulator</fullName>
    </submittedName>
</protein>
<organism evidence="2 3">
    <name type="scientific">Gomphosphaeria aponina SAG 52.96 = DSM 107014</name>
    <dbReference type="NCBI Taxonomy" id="1521640"/>
    <lineage>
        <taxon>Bacteria</taxon>
        <taxon>Bacillati</taxon>
        <taxon>Cyanobacteriota</taxon>
        <taxon>Cyanophyceae</taxon>
        <taxon>Oscillatoriophycideae</taxon>
        <taxon>Chroococcales</taxon>
        <taxon>Gomphosphaeriaceae</taxon>
        <taxon>Gomphosphaeria</taxon>
    </lineage>
</organism>
<name>A0A941GRX7_9CHRO</name>
<dbReference type="SMART" id="SM00530">
    <property type="entry name" value="HTH_XRE"/>
    <property type="match status" value="1"/>
</dbReference>
<evidence type="ECO:0000313" key="3">
    <source>
        <dbReference type="Proteomes" id="UP000767446"/>
    </source>
</evidence>
<dbReference type="GO" id="GO:0003677">
    <property type="term" value="F:DNA binding"/>
    <property type="evidence" value="ECO:0007669"/>
    <property type="project" value="InterPro"/>
</dbReference>
<gene>
    <name evidence="2" type="ORF">DSM107014_09200</name>
</gene>
<sequence>MEQTKIERLKAEGWEVGNTSDFLGLTPEELAFIDLKIALIKRLKQLRISQNISQEYLANQLKTSQWKIAKIEAGDNSVSIDLILKTMFSLGATNQDIIEALQSLSN</sequence>
<dbReference type="PROSITE" id="PS50943">
    <property type="entry name" value="HTH_CROC1"/>
    <property type="match status" value="1"/>
</dbReference>
<dbReference type="AlphaFoldDB" id="A0A941GRX7"/>
<proteinExistence type="predicted"/>
<feature type="domain" description="HTH cro/C1-type" evidence="1">
    <location>
        <begin position="43"/>
        <end position="85"/>
    </location>
</feature>
<comment type="caution">
    <text evidence="2">The sequence shown here is derived from an EMBL/GenBank/DDBJ whole genome shotgun (WGS) entry which is preliminary data.</text>
</comment>